<sequence>MGDEYMKTIKTLLSVLSILLLSTVASASHERTISNICQELWKSGKIQFFPSKICLHKKTVVNTDNTLSQSEKDVTVRQTTTHAENLSSNKEKDAFSEHMPPVDW</sequence>
<evidence type="ECO:0000256" key="2">
    <source>
        <dbReference type="SAM" id="SignalP"/>
    </source>
</evidence>
<evidence type="ECO:0000313" key="4">
    <source>
        <dbReference type="Proteomes" id="UP000005726"/>
    </source>
</evidence>
<evidence type="ECO:0000313" key="3">
    <source>
        <dbReference type="EMBL" id="EFL91596.1"/>
    </source>
</evidence>
<organism evidence="3 4">
    <name type="scientific">Candidatus Regiella insecticola LSR1</name>
    <dbReference type="NCBI Taxonomy" id="663321"/>
    <lineage>
        <taxon>Bacteria</taxon>
        <taxon>Pseudomonadati</taxon>
        <taxon>Pseudomonadota</taxon>
        <taxon>Gammaproteobacteria</taxon>
        <taxon>Enterobacterales</taxon>
        <taxon>Enterobacteriaceae</taxon>
        <taxon>aphid secondary symbionts</taxon>
        <taxon>Candidatus Regiella</taxon>
    </lineage>
</organism>
<keyword evidence="2" id="KW-0732">Signal</keyword>
<dbReference type="Proteomes" id="UP000005726">
    <property type="component" value="Unassembled WGS sequence"/>
</dbReference>
<feature type="signal peptide" evidence="2">
    <location>
        <begin position="1"/>
        <end position="27"/>
    </location>
</feature>
<keyword evidence="4" id="KW-1185">Reference proteome</keyword>
<dbReference type="AlphaFoldDB" id="E0WTS4"/>
<feature type="chain" id="PRO_5003142840" evidence="2">
    <location>
        <begin position="28"/>
        <end position="104"/>
    </location>
</feature>
<accession>E0WTS4</accession>
<protein>
    <submittedName>
        <fullName evidence="3">Uncharacterized protein</fullName>
    </submittedName>
</protein>
<dbReference type="HOGENOM" id="CLU_2245029_0_0_6"/>
<reference evidence="3" key="1">
    <citation type="journal article" date="2009" name="Environ. Microbiol.">
        <title>Dynamics of genome evolution in facultative symbionts of aphids.</title>
        <authorList>
            <person name="Degnan P.H."/>
            <person name="Leonardo T.E."/>
            <person name="Cass B.N."/>
            <person name="Hurwitz B."/>
            <person name="Stern D."/>
            <person name="Gibbs R.A."/>
            <person name="Richards S."/>
            <person name="Moran N.A."/>
        </authorList>
    </citation>
    <scope>NUCLEOTIDE SEQUENCE [LARGE SCALE GENOMIC DNA]</scope>
    <source>
        <strain evidence="3">LSR1</strain>
    </source>
</reference>
<evidence type="ECO:0000256" key="1">
    <source>
        <dbReference type="SAM" id="MobiDB-lite"/>
    </source>
</evidence>
<proteinExistence type="predicted"/>
<gene>
    <name evidence="3" type="ORF">REG_1449</name>
</gene>
<dbReference type="EMBL" id="GL379603">
    <property type="protein sequence ID" value="EFL91596.1"/>
    <property type="molecule type" value="Genomic_DNA"/>
</dbReference>
<feature type="region of interest" description="Disordered" evidence="1">
    <location>
        <begin position="67"/>
        <end position="104"/>
    </location>
</feature>
<name>E0WTS4_9ENTR</name>
<feature type="compositionally biased region" description="Polar residues" evidence="1">
    <location>
        <begin position="76"/>
        <end position="88"/>
    </location>
</feature>